<organism evidence="2 3">
    <name type="scientific">Nocardiopsis ansamitocini</name>
    <dbReference type="NCBI Taxonomy" id="1670832"/>
    <lineage>
        <taxon>Bacteria</taxon>
        <taxon>Bacillati</taxon>
        <taxon>Actinomycetota</taxon>
        <taxon>Actinomycetes</taxon>
        <taxon>Streptosporangiales</taxon>
        <taxon>Nocardiopsidaceae</taxon>
        <taxon>Nocardiopsis</taxon>
    </lineage>
</organism>
<reference evidence="2" key="1">
    <citation type="submission" date="2023-02" db="EMBL/GenBank/DDBJ databases">
        <title>Nocardiopsis ansamitocini NBRC 112285.</title>
        <authorList>
            <person name="Ichikawa N."/>
            <person name="Sato H."/>
            <person name="Tonouchi N."/>
        </authorList>
    </citation>
    <scope>NUCLEOTIDE SEQUENCE</scope>
    <source>
        <strain evidence="2">NBRC 112285</strain>
    </source>
</reference>
<accession>A0A9W6P385</accession>
<feature type="region of interest" description="Disordered" evidence="1">
    <location>
        <begin position="444"/>
        <end position="469"/>
    </location>
</feature>
<keyword evidence="3" id="KW-1185">Reference proteome</keyword>
<proteinExistence type="predicted"/>
<evidence type="ECO:0000256" key="1">
    <source>
        <dbReference type="SAM" id="MobiDB-lite"/>
    </source>
</evidence>
<sequence length="469" mass="52336">MRLTSHPLQRAGAFALALLAAPGHKLRRMKHPQELTDEELRAANTLMTGHLEATVELVDSKQPGGFWLGASYLFWPNCPLNTTNRKKMSVEERREELLKWRDVPEVDAVLDAPCVLCGVAACGWFGKVDVPLAASVSYRNTTVPGHEGMALCRGCLLSFYALPYACVVSGGRAALIHSWDDEFLSETVGVQARRMLKRSVFSPGSSAVPAAKSMAYSRQRRVVEALRAYEGDLVDGVELMVFSNSNKEQELTVHAIDQPAAEWISASAYDRHKQGWVFLARAHHSPKVPGASMLARNLFDRPLWVVSSASSYLRDLTEKKTGVPGEGPALAQACFSYSTRVLMTTETDAAAIRQLARRIAETVDTEDAGELKKYFQAHRSPKGLRAWLRNKSTQHMLRSSSPEPFVTEQQWLLLFDSEERNYLHRDLLFVGMLAELHELAPAWRDDPEQRSALEEESGVNDDVDEKEED</sequence>
<feature type="compositionally biased region" description="Acidic residues" evidence="1">
    <location>
        <begin position="454"/>
        <end position="469"/>
    </location>
</feature>
<feature type="compositionally biased region" description="Basic and acidic residues" evidence="1">
    <location>
        <begin position="444"/>
        <end position="453"/>
    </location>
</feature>
<dbReference type="Proteomes" id="UP001165092">
    <property type="component" value="Unassembled WGS sequence"/>
</dbReference>
<dbReference type="EMBL" id="BSQG01000001">
    <property type="protein sequence ID" value="GLU46287.1"/>
    <property type="molecule type" value="Genomic_DNA"/>
</dbReference>
<evidence type="ECO:0008006" key="4">
    <source>
        <dbReference type="Google" id="ProtNLM"/>
    </source>
</evidence>
<evidence type="ECO:0000313" key="3">
    <source>
        <dbReference type="Proteomes" id="UP001165092"/>
    </source>
</evidence>
<gene>
    <name evidence="2" type="ORF">Nans01_06380</name>
</gene>
<protein>
    <recommendedName>
        <fullName evidence="4">Type I-B CRISPR-associated protein Cas8b1/Cst1</fullName>
    </recommendedName>
</protein>
<name>A0A9W6P385_9ACTN</name>
<evidence type="ECO:0000313" key="2">
    <source>
        <dbReference type="EMBL" id="GLU46287.1"/>
    </source>
</evidence>
<comment type="caution">
    <text evidence="2">The sequence shown here is derived from an EMBL/GenBank/DDBJ whole genome shotgun (WGS) entry which is preliminary data.</text>
</comment>
<dbReference type="AlphaFoldDB" id="A0A9W6P385"/>